<evidence type="ECO:0000313" key="12">
    <source>
        <dbReference type="EMBL" id="SFQ01643.1"/>
    </source>
</evidence>
<dbReference type="GO" id="GO:0016887">
    <property type="term" value="F:ATP hydrolysis activity"/>
    <property type="evidence" value="ECO:0007669"/>
    <property type="project" value="InterPro"/>
</dbReference>
<dbReference type="STRING" id="82801.SAMN04488506_0318"/>
<evidence type="ECO:0000256" key="4">
    <source>
        <dbReference type="ARBA" id="ARBA00022692"/>
    </source>
</evidence>
<dbReference type="SUPFAM" id="SSF52540">
    <property type="entry name" value="P-loop containing nucleoside triphosphate hydrolases"/>
    <property type="match status" value="1"/>
</dbReference>
<dbReference type="SMART" id="SM00382">
    <property type="entry name" value="AAA"/>
    <property type="match status" value="1"/>
</dbReference>
<dbReference type="InterPro" id="IPR017871">
    <property type="entry name" value="ABC_transporter-like_CS"/>
</dbReference>
<dbReference type="SUPFAM" id="SSF90123">
    <property type="entry name" value="ABC transporter transmembrane region"/>
    <property type="match status" value="1"/>
</dbReference>
<dbReference type="GO" id="GO:0005524">
    <property type="term" value="F:ATP binding"/>
    <property type="evidence" value="ECO:0007669"/>
    <property type="project" value="UniProtKB-KW"/>
</dbReference>
<keyword evidence="6 12" id="KW-0067">ATP-binding</keyword>
<dbReference type="PANTHER" id="PTHR43394">
    <property type="entry name" value="ATP-DEPENDENT PERMEASE MDL1, MITOCHONDRIAL"/>
    <property type="match status" value="1"/>
</dbReference>
<evidence type="ECO:0000256" key="8">
    <source>
        <dbReference type="ARBA" id="ARBA00023136"/>
    </source>
</evidence>
<keyword evidence="2" id="KW-0813">Transport</keyword>
<keyword evidence="3" id="KW-1003">Cell membrane</keyword>
<dbReference type="RefSeq" id="WP_092479392.1">
    <property type="nucleotide sequence ID" value="NZ_FOXW01000001.1"/>
</dbReference>
<dbReference type="InterPro" id="IPR027417">
    <property type="entry name" value="P-loop_NTPase"/>
</dbReference>
<dbReference type="AlphaFoldDB" id="A0A1I5V299"/>
<dbReference type="InterPro" id="IPR003593">
    <property type="entry name" value="AAA+_ATPase"/>
</dbReference>
<evidence type="ECO:0000256" key="9">
    <source>
        <dbReference type="SAM" id="Phobius"/>
    </source>
</evidence>
<dbReference type="PROSITE" id="PS00211">
    <property type="entry name" value="ABC_TRANSPORTER_1"/>
    <property type="match status" value="1"/>
</dbReference>
<dbReference type="GO" id="GO:0015421">
    <property type="term" value="F:ABC-type oligopeptide transporter activity"/>
    <property type="evidence" value="ECO:0007669"/>
    <property type="project" value="TreeGrafter"/>
</dbReference>
<evidence type="ECO:0000259" key="11">
    <source>
        <dbReference type="PROSITE" id="PS50929"/>
    </source>
</evidence>
<dbReference type="PROSITE" id="PS50893">
    <property type="entry name" value="ABC_TRANSPORTER_2"/>
    <property type="match status" value="1"/>
</dbReference>
<keyword evidence="8 9" id="KW-0472">Membrane</keyword>
<name>A0A1I5V299_9LACT</name>
<dbReference type="GO" id="GO:0005886">
    <property type="term" value="C:plasma membrane"/>
    <property type="evidence" value="ECO:0007669"/>
    <property type="project" value="UniProtKB-SubCell"/>
</dbReference>
<dbReference type="InterPro" id="IPR036640">
    <property type="entry name" value="ABC1_TM_sf"/>
</dbReference>
<feature type="domain" description="ABC transporter" evidence="10">
    <location>
        <begin position="331"/>
        <end position="566"/>
    </location>
</feature>
<feature type="transmembrane region" description="Helical" evidence="9">
    <location>
        <begin position="230"/>
        <end position="256"/>
    </location>
</feature>
<dbReference type="Pfam" id="PF00005">
    <property type="entry name" value="ABC_tran"/>
    <property type="match status" value="1"/>
</dbReference>
<evidence type="ECO:0000256" key="2">
    <source>
        <dbReference type="ARBA" id="ARBA00022448"/>
    </source>
</evidence>
<feature type="transmembrane region" description="Helical" evidence="9">
    <location>
        <begin position="276"/>
        <end position="294"/>
    </location>
</feature>
<feature type="transmembrane region" description="Helical" evidence="9">
    <location>
        <begin position="153"/>
        <end position="176"/>
    </location>
</feature>
<dbReference type="FunFam" id="3.40.50.300:FF:000854">
    <property type="entry name" value="Multidrug ABC transporter ATP-binding protein"/>
    <property type="match status" value="1"/>
</dbReference>
<evidence type="ECO:0000313" key="13">
    <source>
        <dbReference type="Proteomes" id="UP000199136"/>
    </source>
</evidence>
<feature type="domain" description="ABC transmembrane type-1" evidence="11">
    <location>
        <begin position="14"/>
        <end position="296"/>
    </location>
</feature>
<protein>
    <submittedName>
        <fullName evidence="12">ATP-binding cassette, subfamily B</fullName>
    </submittedName>
</protein>
<dbReference type="Proteomes" id="UP000199136">
    <property type="component" value="Unassembled WGS sequence"/>
</dbReference>
<feature type="transmembrane region" description="Helical" evidence="9">
    <location>
        <begin position="12"/>
        <end position="33"/>
    </location>
</feature>
<dbReference type="CDD" id="cd18548">
    <property type="entry name" value="ABC_6TM_Tm287_like"/>
    <property type="match status" value="1"/>
</dbReference>
<dbReference type="PROSITE" id="PS50929">
    <property type="entry name" value="ABC_TM1F"/>
    <property type="match status" value="1"/>
</dbReference>
<evidence type="ECO:0000256" key="5">
    <source>
        <dbReference type="ARBA" id="ARBA00022741"/>
    </source>
</evidence>
<feature type="transmembrane region" description="Helical" evidence="9">
    <location>
        <begin position="123"/>
        <end position="147"/>
    </location>
</feature>
<evidence type="ECO:0000259" key="10">
    <source>
        <dbReference type="PROSITE" id="PS50893"/>
    </source>
</evidence>
<evidence type="ECO:0000256" key="3">
    <source>
        <dbReference type="ARBA" id="ARBA00022475"/>
    </source>
</evidence>
<dbReference type="EMBL" id="FOXW01000001">
    <property type="protein sequence ID" value="SFQ01643.1"/>
    <property type="molecule type" value="Genomic_DNA"/>
</dbReference>
<dbReference type="Gene3D" id="3.40.50.300">
    <property type="entry name" value="P-loop containing nucleotide triphosphate hydrolases"/>
    <property type="match status" value="1"/>
</dbReference>
<accession>A0A1I5V299</accession>
<keyword evidence="7 9" id="KW-1133">Transmembrane helix</keyword>
<proteinExistence type="predicted"/>
<evidence type="ECO:0000256" key="7">
    <source>
        <dbReference type="ARBA" id="ARBA00022989"/>
    </source>
</evidence>
<keyword evidence="5" id="KW-0547">Nucleotide-binding</keyword>
<evidence type="ECO:0000256" key="6">
    <source>
        <dbReference type="ARBA" id="ARBA00022840"/>
    </source>
</evidence>
<reference evidence="12 13" key="1">
    <citation type="submission" date="2016-10" db="EMBL/GenBank/DDBJ databases">
        <authorList>
            <person name="de Groot N.N."/>
        </authorList>
    </citation>
    <scope>NUCLEOTIDE SEQUENCE [LARGE SCALE GENOMIC DNA]</scope>
    <source>
        <strain evidence="12 13">DSM 20581</strain>
    </source>
</reference>
<dbReference type="InterPro" id="IPR003439">
    <property type="entry name" value="ABC_transporter-like_ATP-bd"/>
</dbReference>
<organism evidence="12 13">
    <name type="scientific">Desemzia incerta</name>
    <dbReference type="NCBI Taxonomy" id="82801"/>
    <lineage>
        <taxon>Bacteria</taxon>
        <taxon>Bacillati</taxon>
        <taxon>Bacillota</taxon>
        <taxon>Bacilli</taxon>
        <taxon>Lactobacillales</taxon>
        <taxon>Carnobacteriaceae</taxon>
        <taxon>Desemzia</taxon>
    </lineage>
</organism>
<gene>
    <name evidence="12" type="ORF">SAMN04488506_0318</name>
</gene>
<dbReference type="OrthoDB" id="9770415at2"/>
<comment type="subcellular location">
    <subcellularLocation>
        <location evidence="1">Cell membrane</location>
        <topology evidence="1">Multi-pass membrane protein</topology>
    </subcellularLocation>
</comment>
<keyword evidence="13" id="KW-1185">Reference proteome</keyword>
<evidence type="ECO:0000256" key="1">
    <source>
        <dbReference type="ARBA" id="ARBA00004651"/>
    </source>
</evidence>
<dbReference type="InterPro" id="IPR039421">
    <property type="entry name" value="Type_1_exporter"/>
</dbReference>
<dbReference type="Gene3D" id="1.20.1560.10">
    <property type="entry name" value="ABC transporter type 1, transmembrane domain"/>
    <property type="match status" value="1"/>
</dbReference>
<sequence length="573" mass="63887">MWKLTKRMNKWAIFLAVVFMIIQVTGDLVLPTLTADIIDNGIANGDVDYILDIGLKMMIVALIAIAGAIANVFIAARESQGLGKRLRNKIFRKVTHFSNDELDEVGTASLITRTTNDVVQVQLVVLMMLRMMIMAPIMMVGAGILAFTREPQLARAFLISIPLLAIMIAIIMRFAVPYFKSMQRKTDRLNLIFREGLTGVRVVRAFRKDKHEEKRFDTANKDFANTAIQAFTYMAFLMPAMTVVISITNILIIWLGGSLISTGEMEVGNLVTFLTYAMQILISVMQVAFIFMFIPRGQVSAARINEVLDLRSKILDPEVAKDITTEKEVSFEFSHVDFRYTGAEKLALEDIDFKVQKGETVAIIGGTGSGKSTLANLIPRFYDVESGSIKINGTDIRDYTQRDLRTLMGYAPQKAVLFTGTIRENMRYGKVDATDEEIWHALEIAQAKDFVEKMPKGLDAHVEQGGGNFSGGQRQRLSIARALVSQADILLFDDSFSALDFKTDAVLRAALKKETTESIVIIIAQRISSVVDADLIIVLDEGKMVGKGTHEELKETSETYREIMESQMKGDEI</sequence>
<feature type="transmembrane region" description="Helical" evidence="9">
    <location>
        <begin position="53"/>
        <end position="76"/>
    </location>
</feature>
<dbReference type="InterPro" id="IPR011527">
    <property type="entry name" value="ABC1_TM_dom"/>
</dbReference>
<dbReference type="Pfam" id="PF00664">
    <property type="entry name" value="ABC_membrane"/>
    <property type="match status" value="1"/>
</dbReference>
<keyword evidence="4 9" id="KW-0812">Transmembrane</keyword>
<dbReference type="PANTHER" id="PTHR43394:SF1">
    <property type="entry name" value="ATP-BINDING CASSETTE SUB-FAMILY B MEMBER 10, MITOCHONDRIAL"/>
    <property type="match status" value="1"/>
</dbReference>